<evidence type="ECO:0000256" key="2">
    <source>
        <dbReference type="ARBA" id="ARBA00023125"/>
    </source>
</evidence>
<dbReference type="EMBL" id="CP060714">
    <property type="protein sequence ID" value="QNN59098.1"/>
    <property type="molecule type" value="Genomic_DNA"/>
</dbReference>
<accession>A0A7G9RU23</accession>
<dbReference type="Pfam" id="PF09339">
    <property type="entry name" value="HTH_IclR"/>
    <property type="match status" value="1"/>
</dbReference>
<dbReference type="InterPro" id="IPR005471">
    <property type="entry name" value="Tscrpt_reg_IclR_N"/>
</dbReference>
<dbReference type="PROSITE" id="PS51078">
    <property type="entry name" value="ICLR_ED"/>
    <property type="match status" value="1"/>
</dbReference>
<dbReference type="InterPro" id="IPR050707">
    <property type="entry name" value="HTH_MetabolicPath_Reg"/>
</dbReference>
<evidence type="ECO:0000313" key="6">
    <source>
        <dbReference type="EMBL" id="QNN59098.1"/>
    </source>
</evidence>
<dbReference type="Gene3D" id="3.30.450.40">
    <property type="match status" value="1"/>
</dbReference>
<dbReference type="GO" id="GO:0003700">
    <property type="term" value="F:DNA-binding transcription factor activity"/>
    <property type="evidence" value="ECO:0007669"/>
    <property type="project" value="TreeGrafter"/>
</dbReference>
<evidence type="ECO:0000259" key="4">
    <source>
        <dbReference type="PROSITE" id="PS51077"/>
    </source>
</evidence>
<reference evidence="6 7" key="1">
    <citation type="submission" date="2020-08" db="EMBL/GenBank/DDBJ databases">
        <title>Genome sequence of Diaphorobacter ruginosibacter DSM 27467T.</title>
        <authorList>
            <person name="Hyun D.-W."/>
            <person name="Bae J.-W."/>
        </authorList>
    </citation>
    <scope>NUCLEOTIDE SEQUENCE [LARGE SCALE GENOMIC DNA]</scope>
    <source>
        <strain evidence="6 7">DSM 27467</strain>
    </source>
</reference>
<dbReference type="KEGG" id="drg:H9K76_10070"/>
<dbReference type="GO" id="GO:0003677">
    <property type="term" value="F:DNA binding"/>
    <property type="evidence" value="ECO:0007669"/>
    <property type="project" value="UniProtKB-KW"/>
</dbReference>
<dbReference type="Proteomes" id="UP000515811">
    <property type="component" value="Chromosome"/>
</dbReference>
<evidence type="ECO:0000256" key="1">
    <source>
        <dbReference type="ARBA" id="ARBA00023015"/>
    </source>
</evidence>
<feature type="domain" description="HTH iclR-type" evidence="4">
    <location>
        <begin position="8"/>
        <end position="70"/>
    </location>
</feature>
<dbReference type="PANTHER" id="PTHR30136">
    <property type="entry name" value="HELIX-TURN-HELIX TRANSCRIPTIONAL REGULATOR, ICLR FAMILY"/>
    <property type="match status" value="1"/>
</dbReference>
<dbReference type="InterPro" id="IPR036390">
    <property type="entry name" value="WH_DNA-bd_sf"/>
</dbReference>
<protein>
    <submittedName>
        <fullName evidence="6">IclR family transcriptional regulator</fullName>
    </submittedName>
</protein>
<evidence type="ECO:0000313" key="7">
    <source>
        <dbReference type="Proteomes" id="UP000515811"/>
    </source>
</evidence>
<dbReference type="Gene3D" id="1.10.10.10">
    <property type="entry name" value="Winged helix-like DNA-binding domain superfamily/Winged helix DNA-binding domain"/>
    <property type="match status" value="1"/>
</dbReference>
<keyword evidence="1" id="KW-0805">Transcription regulation</keyword>
<keyword evidence="7" id="KW-1185">Reference proteome</keyword>
<name>A0A7G9RU23_9BURK</name>
<dbReference type="Pfam" id="PF01614">
    <property type="entry name" value="IclR_C"/>
    <property type="match status" value="1"/>
</dbReference>
<dbReference type="PANTHER" id="PTHR30136:SF39">
    <property type="entry name" value="TRANSCRIPTIONAL REGULATORY PROTEIN"/>
    <property type="match status" value="1"/>
</dbReference>
<sequence>MKNSAQGSQTVARAMGVLRLVSSHAKDGMRVQDIVDAGELSRPTVHRLLTELVECGLLMRSSQRRYFLGQFAYELGISAASHFHLREICEPFLERVAQETGDTAFLVARSGADSFCLDRKSGSFPVKVFTVEVGSRQPLGVGAAGLAILSWLPVDAFNHVMERNAALLPKYAGLSLERLQKAVAHAQEIGYSKIADFAVPGVSGVGMPVLDPAGHPVVALSVATVTARMSPEHEEQVVKVIRHETSQLRNVLLKHKVAVS</sequence>
<evidence type="ECO:0000259" key="5">
    <source>
        <dbReference type="PROSITE" id="PS51078"/>
    </source>
</evidence>
<keyword evidence="3" id="KW-0804">Transcription</keyword>
<proteinExistence type="predicted"/>
<feature type="domain" description="IclR-ED" evidence="5">
    <location>
        <begin position="71"/>
        <end position="254"/>
    </location>
</feature>
<dbReference type="SUPFAM" id="SSF55781">
    <property type="entry name" value="GAF domain-like"/>
    <property type="match status" value="1"/>
</dbReference>
<dbReference type="InterPro" id="IPR029016">
    <property type="entry name" value="GAF-like_dom_sf"/>
</dbReference>
<organism evidence="6 7">
    <name type="scientific">Diaphorobacter ruginosibacter</name>
    <dbReference type="NCBI Taxonomy" id="1715720"/>
    <lineage>
        <taxon>Bacteria</taxon>
        <taxon>Pseudomonadati</taxon>
        <taxon>Pseudomonadota</taxon>
        <taxon>Betaproteobacteria</taxon>
        <taxon>Burkholderiales</taxon>
        <taxon>Comamonadaceae</taxon>
        <taxon>Diaphorobacter</taxon>
    </lineage>
</organism>
<dbReference type="PROSITE" id="PS51077">
    <property type="entry name" value="HTH_ICLR"/>
    <property type="match status" value="1"/>
</dbReference>
<dbReference type="SUPFAM" id="SSF46785">
    <property type="entry name" value="Winged helix' DNA-binding domain"/>
    <property type="match status" value="1"/>
</dbReference>
<dbReference type="InterPro" id="IPR036388">
    <property type="entry name" value="WH-like_DNA-bd_sf"/>
</dbReference>
<keyword evidence="2" id="KW-0238">DNA-binding</keyword>
<gene>
    <name evidence="6" type="ORF">H9K76_10070</name>
</gene>
<dbReference type="GO" id="GO:0045892">
    <property type="term" value="P:negative regulation of DNA-templated transcription"/>
    <property type="evidence" value="ECO:0007669"/>
    <property type="project" value="TreeGrafter"/>
</dbReference>
<dbReference type="RefSeq" id="WP_187600016.1">
    <property type="nucleotide sequence ID" value="NZ_CP060714.1"/>
</dbReference>
<dbReference type="SMART" id="SM00346">
    <property type="entry name" value="HTH_ICLR"/>
    <property type="match status" value="1"/>
</dbReference>
<dbReference type="AlphaFoldDB" id="A0A7G9RU23"/>
<evidence type="ECO:0000256" key="3">
    <source>
        <dbReference type="ARBA" id="ARBA00023163"/>
    </source>
</evidence>
<dbReference type="InterPro" id="IPR014757">
    <property type="entry name" value="Tscrpt_reg_IclR_C"/>
</dbReference>